<gene>
    <name evidence="8" type="ORF">ISP18_00225</name>
</gene>
<protein>
    <submittedName>
        <fullName evidence="8">GNAT family N-acetyltransferase</fullName>
    </submittedName>
</protein>
<keyword evidence="2" id="KW-0808">Transferase</keyword>
<dbReference type="InterPro" id="IPR003447">
    <property type="entry name" value="FEMABX"/>
</dbReference>
<evidence type="ECO:0000256" key="3">
    <source>
        <dbReference type="ARBA" id="ARBA00022960"/>
    </source>
</evidence>
<keyword evidence="4" id="KW-0573">Peptidoglycan synthesis</keyword>
<keyword evidence="5" id="KW-0012">Acyltransferase</keyword>
<comment type="caution">
    <text evidence="8">The sequence shown here is derived from an EMBL/GenBank/DDBJ whole genome shotgun (WGS) entry which is preliminary data.</text>
</comment>
<accession>A0ABW8ICX4</accession>
<dbReference type="PANTHER" id="PTHR36174">
    <property type="entry name" value="LIPID II:GLYCINE GLYCYLTRANSFERASE"/>
    <property type="match status" value="1"/>
</dbReference>
<dbReference type="PROSITE" id="PS51191">
    <property type="entry name" value="FEMABX"/>
    <property type="match status" value="1"/>
</dbReference>
<dbReference type="Gene3D" id="3.40.630.30">
    <property type="match status" value="1"/>
</dbReference>
<keyword evidence="3" id="KW-0133">Cell shape</keyword>
<comment type="similarity">
    <text evidence="1">Belongs to the FemABX family.</text>
</comment>
<evidence type="ECO:0000259" key="7">
    <source>
        <dbReference type="Pfam" id="PF13480"/>
    </source>
</evidence>
<keyword evidence="6" id="KW-0961">Cell wall biogenesis/degradation</keyword>
<dbReference type="Pfam" id="PF13480">
    <property type="entry name" value="Acetyltransf_6"/>
    <property type="match status" value="1"/>
</dbReference>
<evidence type="ECO:0000256" key="4">
    <source>
        <dbReference type="ARBA" id="ARBA00022984"/>
    </source>
</evidence>
<evidence type="ECO:0000256" key="6">
    <source>
        <dbReference type="ARBA" id="ARBA00023316"/>
    </source>
</evidence>
<dbReference type="InterPro" id="IPR038740">
    <property type="entry name" value="BioF2-like_GNAT_dom"/>
</dbReference>
<evidence type="ECO:0000256" key="1">
    <source>
        <dbReference type="ARBA" id="ARBA00009943"/>
    </source>
</evidence>
<evidence type="ECO:0000313" key="9">
    <source>
        <dbReference type="Proteomes" id="UP001620409"/>
    </source>
</evidence>
<dbReference type="InterPro" id="IPR050644">
    <property type="entry name" value="PG_Glycine_Bridge_Synth"/>
</dbReference>
<name>A0ABW8ICX4_9GAMM</name>
<evidence type="ECO:0000313" key="8">
    <source>
        <dbReference type="EMBL" id="MFK2853017.1"/>
    </source>
</evidence>
<dbReference type="PANTHER" id="PTHR36174:SF1">
    <property type="entry name" value="LIPID II:GLYCINE GLYCYLTRANSFERASE"/>
    <property type="match status" value="1"/>
</dbReference>
<sequence length="344" mass="39097">MKEIVANSLSKEEYAAFLATVPHSAFHKLEWLAALQVIYPLQIQLIGYFQGQDLFAVTPLMGLRRGPFTFWGAPIRKCNTPPATIFCSPRNEAAKALPALHMWVRRQRLSYVQVTLPDENNHAEDLADKIEALDNLELDLSMPLQSIWDGLSQQRASVRKAVKSGVHVHWGYRSEILSAQRKVVQDTYRLQRIEPNIPDKLYATLLTTQKSNDVRVLYATHEGRIVAIVWVICDATRCYYWDAAGLAEARELNANHLLVWCLIRWASKHGFKTLDLVGTSIGGKGGSRPGIGRFKQSMGGRPVAYRIAYWYSPFMKILFACYRQSLQLSKRLKEIRSGKDVRHS</sequence>
<reference evidence="8 9" key="1">
    <citation type="submission" date="2020-10" db="EMBL/GenBank/DDBJ databases">
        <title>Phylogeny of dyella-like bacteria.</title>
        <authorList>
            <person name="Fu J."/>
        </authorList>
    </citation>
    <scope>NUCLEOTIDE SEQUENCE [LARGE SCALE GENOMIC DNA]</scope>
    <source>
        <strain evidence="8 9">DHG40</strain>
    </source>
</reference>
<dbReference type="InterPro" id="IPR016181">
    <property type="entry name" value="Acyl_CoA_acyltransferase"/>
</dbReference>
<evidence type="ECO:0000256" key="2">
    <source>
        <dbReference type="ARBA" id="ARBA00022679"/>
    </source>
</evidence>
<organism evidence="8 9">
    <name type="scientific">Dyella humi</name>
    <dbReference type="NCBI Taxonomy" id="1770547"/>
    <lineage>
        <taxon>Bacteria</taxon>
        <taxon>Pseudomonadati</taxon>
        <taxon>Pseudomonadota</taxon>
        <taxon>Gammaproteobacteria</taxon>
        <taxon>Lysobacterales</taxon>
        <taxon>Rhodanobacteraceae</taxon>
        <taxon>Dyella</taxon>
    </lineage>
</organism>
<evidence type="ECO:0000256" key="5">
    <source>
        <dbReference type="ARBA" id="ARBA00023315"/>
    </source>
</evidence>
<dbReference type="EMBL" id="JADIKI010000019">
    <property type="protein sequence ID" value="MFK2853017.1"/>
    <property type="molecule type" value="Genomic_DNA"/>
</dbReference>
<proteinExistence type="inferred from homology"/>
<keyword evidence="9" id="KW-1185">Reference proteome</keyword>
<dbReference type="RefSeq" id="WP_380007468.1">
    <property type="nucleotide sequence ID" value="NZ_JADIKI010000019.1"/>
</dbReference>
<feature type="domain" description="BioF2-like acetyltransferase" evidence="7">
    <location>
        <begin position="155"/>
        <end position="278"/>
    </location>
</feature>
<dbReference type="Proteomes" id="UP001620409">
    <property type="component" value="Unassembled WGS sequence"/>
</dbReference>
<dbReference type="SUPFAM" id="SSF55729">
    <property type="entry name" value="Acyl-CoA N-acyltransferases (Nat)"/>
    <property type="match status" value="1"/>
</dbReference>